<feature type="transmembrane region" description="Helical" evidence="1">
    <location>
        <begin position="46"/>
        <end position="67"/>
    </location>
</feature>
<dbReference type="EMBL" id="RJSG01000002">
    <property type="protein sequence ID" value="RNL78525.1"/>
    <property type="molecule type" value="Genomic_DNA"/>
</dbReference>
<name>A0A3N0DSB9_9ACTN</name>
<accession>A0A3N0DSB9</accession>
<feature type="transmembrane region" description="Helical" evidence="1">
    <location>
        <begin position="88"/>
        <end position="107"/>
    </location>
</feature>
<sequence length="124" mass="13492">MGPGPIGKVRGTGLSILLFIVTFGIYGYVWWWKTHDEMKAHTGNGLGGPLAFVIAFIIAPVMAFITADEVGKMYELRGQQKPVSAVTGLWYIPGCFLLGIGLIVWFVKVNGALNEYWKSMGAPA</sequence>
<evidence type="ECO:0000313" key="3">
    <source>
        <dbReference type="EMBL" id="RNL78525.1"/>
    </source>
</evidence>
<feature type="domain" description="DUF4234" evidence="2">
    <location>
        <begin position="10"/>
        <end position="114"/>
    </location>
</feature>
<proteinExistence type="predicted"/>
<protein>
    <submittedName>
        <fullName evidence="3">DUF4234 domain-containing protein</fullName>
    </submittedName>
</protein>
<dbReference type="AlphaFoldDB" id="A0A3N0DSB9"/>
<evidence type="ECO:0000313" key="4">
    <source>
        <dbReference type="Proteomes" id="UP000277094"/>
    </source>
</evidence>
<gene>
    <name evidence="3" type="ORF">EFL95_05375</name>
</gene>
<keyword evidence="1" id="KW-0472">Membrane</keyword>
<dbReference type="Proteomes" id="UP000277094">
    <property type="component" value="Unassembled WGS sequence"/>
</dbReference>
<keyword evidence="1" id="KW-1133">Transmembrane helix</keyword>
<dbReference type="InterPro" id="IPR025328">
    <property type="entry name" value="DUF4234"/>
</dbReference>
<organism evidence="3 4">
    <name type="scientific">Nocardioides marmorisolisilvae</name>
    <dbReference type="NCBI Taxonomy" id="1542737"/>
    <lineage>
        <taxon>Bacteria</taxon>
        <taxon>Bacillati</taxon>
        <taxon>Actinomycetota</taxon>
        <taxon>Actinomycetes</taxon>
        <taxon>Propionibacteriales</taxon>
        <taxon>Nocardioidaceae</taxon>
        <taxon>Nocardioides</taxon>
    </lineage>
</organism>
<keyword evidence="1" id="KW-0812">Transmembrane</keyword>
<reference evidence="3 4" key="1">
    <citation type="submission" date="2018-11" db="EMBL/GenBank/DDBJ databases">
        <authorList>
            <person name="Li F."/>
        </authorList>
    </citation>
    <scope>NUCLEOTIDE SEQUENCE [LARGE SCALE GENOMIC DNA]</scope>
    <source>
        <strain evidence="3 4">KIS18-7</strain>
    </source>
</reference>
<evidence type="ECO:0000259" key="2">
    <source>
        <dbReference type="Pfam" id="PF14018"/>
    </source>
</evidence>
<evidence type="ECO:0000256" key="1">
    <source>
        <dbReference type="SAM" id="Phobius"/>
    </source>
</evidence>
<comment type="caution">
    <text evidence="3">The sequence shown here is derived from an EMBL/GenBank/DDBJ whole genome shotgun (WGS) entry which is preliminary data.</text>
</comment>
<dbReference type="OrthoDB" id="4945834at2"/>
<keyword evidence="4" id="KW-1185">Reference proteome</keyword>
<feature type="transmembrane region" description="Helical" evidence="1">
    <location>
        <begin position="12"/>
        <end position="31"/>
    </location>
</feature>
<dbReference type="Pfam" id="PF14018">
    <property type="entry name" value="DUF4234"/>
    <property type="match status" value="1"/>
</dbReference>